<dbReference type="eggNOG" id="COG4759">
    <property type="taxonomic scope" value="Bacteria"/>
</dbReference>
<proteinExistence type="predicted"/>
<dbReference type="OrthoDB" id="3399139at2"/>
<dbReference type="RefSeq" id="WP_012138258.1">
    <property type="nucleotide sequence ID" value="NZ_KE007325.1"/>
</dbReference>
<dbReference type="SUPFAM" id="SSF52833">
    <property type="entry name" value="Thioredoxin-like"/>
    <property type="match status" value="1"/>
</dbReference>
<dbReference type="Proteomes" id="UP000016540">
    <property type="component" value="Unassembled WGS sequence"/>
</dbReference>
<dbReference type="InterPro" id="IPR036249">
    <property type="entry name" value="Thioredoxin-like_sf"/>
</dbReference>
<gene>
    <name evidence="1" type="ORF">MARLIPOL_11101</name>
</gene>
<dbReference type="EMBL" id="ASAD01000011">
    <property type="protein sequence ID" value="EON92165.1"/>
    <property type="molecule type" value="Genomic_DNA"/>
</dbReference>
<dbReference type="Gene3D" id="3.40.30.10">
    <property type="entry name" value="Glutaredoxin"/>
    <property type="match status" value="1"/>
</dbReference>
<dbReference type="HOGENOM" id="CLU_050357_0_0_6"/>
<evidence type="ECO:0000313" key="2">
    <source>
        <dbReference type="Proteomes" id="UP000016540"/>
    </source>
</evidence>
<organism evidence="1 2">
    <name type="scientific">Marinobacter lipolyticus SM19</name>
    <dbReference type="NCBI Taxonomy" id="1318628"/>
    <lineage>
        <taxon>Bacteria</taxon>
        <taxon>Pseudomonadati</taxon>
        <taxon>Pseudomonadota</taxon>
        <taxon>Gammaproteobacteria</taxon>
        <taxon>Pseudomonadales</taxon>
        <taxon>Marinobacteraceae</taxon>
        <taxon>Marinobacter</taxon>
    </lineage>
</organism>
<dbReference type="PATRIC" id="fig|1318628.3.peg.2215"/>
<dbReference type="STRING" id="1318628.MARLIPOL_11101"/>
<dbReference type="CDD" id="cd03062">
    <property type="entry name" value="TRX_Fd_Sucrase"/>
    <property type="match status" value="1"/>
</dbReference>
<keyword evidence="2" id="KW-1185">Reference proteome</keyword>
<name>R8B0R1_9GAMM</name>
<evidence type="ECO:0008006" key="3">
    <source>
        <dbReference type="Google" id="ProtNLM"/>
    </source>
</evidence>
<dbReference type="Pfam" id="PF06999">
    <property type="entry name" value="Suc_Fer-like"/>
    <property type="match status" value="1"/>
</dbReference>
<protein>
    <recommendedName>
        <fullName evidence="3">Sucraseferredoxin family protein</fullName>
    </recommendedName>
</protein>
<dbReference type="AlphaFoldDB" id="R8B0R1"/>
<dbReference type="PANTHER" id="PTHR31902">
    <property type="entry name" value="ACTIN PATCHES DISTAL PROTEIN 1"/>
    <property type="match status" value="1"/>
</dbReference>
<evidence type="ECO:0000313" key="1">
    <source>
        <dbReference type="EMBL" id="EON92165.1"/>
    </source>
</evidence>
<dbReference type="PANTHER" id="PTHR31902:SF22">
    <property type="entry name" value="SLL1203 PROTEIN"/>
    <property type="match status" value="1"/>
</dbReference>
<dbReference type="InterPro" id="IPR009737">
    <property type="entry name" value="Aim32/Apd1-like"/>
</dbReference>
<reference evidence="1 2" key="1">
    <citation type="journal article" date="2013" name="Genome Announc.">
        <title>Draft Genome Sequence of the Moderately Halophilic Bacterium Marinobacter lipolyticus Strain SM19.</title>
        <authorList>
            <person name="Papke R.T."/>
            <person name="de la Haba R.R."/>
            <person name="Infante-Dominguez C."/>
            <person name="Perez D."/>
            <person name="Sanchez-Porro C."/>
            <person name="Lapierre P."/>
            <person name="Ventosa A."/>
        </authorList>
    </citation>
    <scope>NUCLEOTIDE SEQUENCE [LARGE SCALE GENOMIC DNA]</scope>
    <source>
        <strain evidence="1 2">SM19</strain>
    </source>
</reference>
<sequence>MPSNRHAASQRFCSVEGLRAGDPLAGTGTHAVSNLLISWPRPKWSRSLRLAHDMGEDLTQRIERLAASGRRVNMIDQRGRSACSHRIYLLPEGRYFDVERSELADFLAAVESGRDLASWGGAPIRETLLLCCTHGKKDKCCAKFGYAAYRELAATVKDRRLPFDVWESSHLGGCRFSASVMIFPTMRKYGRVAPEHVLPLLEHEVEGVPYLPCYRGNSRLSQPQQCAEIAALVWLSERKLTASLVVGGESMSGDDEASVRVDWTAAHTSGTLIVECGVIEVMRVDTCADFDEGPTPSRCWVANNIRSLIG</sequence>
<accession>R8B0R1</accession>
<comment type="caution">
    <text evidence="1">The sequence shown here is derived from an EMBL/GenBank/DDBJ whole genome shotgun (WGS) entry which is preliminary data.</text>
</comment>